<gene>
    <name evidence="10" type="ORF">GCM10022423_31790</name>
</gene>
<dbReference type="InterPro" id="IPR011495">
    <property type="entry name" value="Sig_transdc_His_kin_sub2_dim/P"/>
</dbReference>
<evidence type="ECO:0000256" key="4">
    <source>
        <dbReference type="ARBA" id="ARBA00022679"/>
    </source>
</evidence>
<dbReference type="InterPro" id="IPR003594">
    <property type="entry name" value="HATPase_dom"/>
</dbReference>
<evidence type="ECO:0000256" key="1">
    <source>
        <dbReference type="ARBA" id="ARBA00000085"/>
    </source>
</evidence>
<keyword evidence="4" id="KW-0808">Transferase</keyword>
<dbReference type="SMART" id="SM00387">
    <property type="entry name" value="HATPase_c"/>
    <property type="match status" value="1"/>
</dbReference>
<evidence type="ECO:0000313" key="11">
    <source>
        <dbReference type="Proteomes" id="UP001500748"/>
    </source>
</evidence>
<dbReference type="InterPro" id="IPR036890">
    <property type="entry name" value="HATPase_C_sf"/>
</dbReference>
<dbReference type="SUPFAM" id="SSF55874">
    <property type="entry name" value="ATPase domain of HSP90 chaperone/DNA topoisomerase II/histidine kinase"/>
    <property type="match status" value="1"/>
</dbReference>
<reference evidence="11" key="1">
    <citation type="journal article" date="2019" name="Int. J. Syst. Evol. Microbiol.">
        <title>The Global Catalogue of Microorganisms (GCM) 10K type strain sequencing project: providing services to taxonomists for standard genome sequencing and annotation.</title>
        <authorList>
            <consortium name="The Broad Institute Genomics Platform"/>
            <consortium name="The Broad Institute Genome Sequencing Center for Infectious Disease"/>
            <person name="Wu L."/>
            <person name="Ma J."/>
        </authorList>
    </citation>
    <scope>NUCLEOTIDE SEQUENCE [LARGE SCALE GENOMIC DNA]</scope>
    <source>
        <strain evidence="11">JCM 17337</strain>
    </source>
</reference>
<comment type="catalytic activity">
    <reaction evidence="1">
        <text>ATP + protein L-histidine = ADP + protein N-phospho-L-histidine.</text>
        <dbReference type="EC" id="2.7.13.3"/>
    </reaction>
</comment>
<evidence type="ECO:0000259" key="9">
    <source>
        <dbReference type="SMART" id="SM00387"/>
    </source>
</evidence>
<dbReference type="Pfam" id="PF02518">
    <property type="entry name" value="HATPase_c"/>
    <property type="match status" value="1"/>
</dbReference>
<proteinExistence type="predicted"/>
<feature type="domain" description="Histidine kinase/HSP90-like ATPase" evidence="9">
    <location>
        <begin position="208"/>
        <end position="306"/>
    </location>
</feature>
<keyword evidence="8" id="KW-0472">Membrane</keyword>
<keyword evidence="6" id="KW-0418">Kinase</keyword>
<name>A0ABP7GXB4_9FLAO</name>
<keyword evidence="11" id="KW-1185">Reference proteome</keyword>
<keyword evidence="8" id="KW-1133">Transmembrane helix</keyword>
<dbReference type="Gene3D" id="3.30.450.20">
    <property type="entry name" value="PAS domain"/>
    <property type="match status" value="1"/>
</dbReference>
<keyword evidence="7" id="KW-0067">ATP-binding</keyword>
<evidence type="ECO:0000256" key="6">
    <source>
        <dbReference type="ARBA" id="ARBA00022777"/>
    </source>
</evidence>
<dbReference type="Gene3D" id="3.30.565.10">
    <property type="entry name" value="Histidine kinase-like ATPase, C-terminal domain"/>
    <property type="match status" value="1"/>
</dbReference>
<dbReference type="EC" id="2.7.13.3" evidence="2"/>
<evidence type="ECO:0000313" key="10">
    <source>
        <dbReference type="EMBL" id="GAA3774697.1"/>
    </source>
</evidence>
<keyword evidence="3" id="KW-0597">Phosphoprotein</keyword>
<accession>A0ABP7GXB4</accession>
<sequence length="318" mass="36932">MRHLYAAFLFLTVNLFLTAQTKSIFILSYKNRISYSLTAEHKLQKIQTRNDAVILYVFIVSLVILVLFIILFYNCFWLKKKINEQLEIKKQEIDAQNKLNQKMFVEKEWLLKEIHHRVKNNLQIVISLLNTQSAYLDNEDALLAIQNSQHRMQAMSILHQKLYQSDNLTNIDMSWYIYELIDYIKECFEIDDQIHFILDIEKVCLDVSQAIPLGLIINESVSNAIKFAFPVDKKGKVHIELKNIGENTYKLVIADNGIGVSENFNFIEKKSLGVNLITGLSDQIDGIFEMKNDNGLIIQITFTRKTEFEETAPNSETI</sequence>
<comment type="caution">
    <text evidence="10">The sequence shown here is derived from an EMBL/GenBank/DDBJ whole genome shotgun (WGS) entry which is preliminary data.</text>
</comment>
<dbReference type="Proteomes" id="UP001500748">
    <property type="component" value="Unassembled WGS sequence"/>
</dbReference>
<evidence type="ECO:0000256" key="7">
    <source>
        <dbReference type="ARBA" id="ARBA00022840"/>
    </source>
</evidence>
<evidence type="ECO:0000256" key="2">
    <source>
        <dbReference type="ARBA" id="ARBA00012438"/>
    </source>
</evidence>
<keyword evidence="5" id="KW-0547">Nucleotide-binding</keyword>
<keyword evidence="8" id="KW-0812">Transmembrane</keyword>
<dbReference type="EMBL" id="BAABDU010000005">
    <property type="protein sequence ID" value="GAA3774697.1"/>
    <property type="molecule type" value="Genomic_DNA"/>
</dbReference>
<feature type="transmembrane region" description="Helical" evidence="8">
    <location>
        <begin position="53"/>
        <end position="76"/>
    </location>
</feature>
<protein>
    <recommendedName>
        <fullName evidence="2">histidine kinase</fullName>
        <ecNumber evidence="2">2.7.13.3</ecNumber>
    </recommendedName>
</protein>
<organism evidence="10 11">
    <name type="scientific">Flavobacterium ginsengiterrae</name>
    <dbReference type="NCBI Taxonomy" id="871695"/>
    <lineage>
        <taxon>Bacteria</taxon>
        <taxon>Pseudomonadati</taxon>
        <taxon>Bacteroidota</taxon>
        <taxon>Flavobacteriia</taxon>
        <taxon>Flavobacteriales</taxon>
        <taxon>Flavobacteriaceae</taxon>
        <taxon>Flavobacterium</taxon>
    </lineage>
</organism>
<evidence type="ECO:0000256" key="8">
    <source>
        <dbReference type="SAM" id="Phobius"/>
    </source>
</evidence>
<dbReference type="PANTHER" id="PTHR41523">
    <property type="entry name" value="TWO-COMPONENT SYSTEM SENSOR PROTEIN"/>
    <property type="match status" value="1"/>
</dbReference>
<dbReference type="Pfam" id="PF07568">
    <property type="entry name" value="HisKA_2"/>
    <property type="match status" value="1"/>
</dbReference>
<evidence type="ECO:0000256" key="3">
    <source>
        <dbReference type="ARBA" id="ARBA00022553"/>
    </source>
</evidence>
<evidence type="ECO:0000256" key="5">
    <source>
        <dbReference type="ARBA" id="ARBA00022741"/>
    </source>
</evidence>
<dbReference type="PANTHER" id="PTHR41523:SF8">
    <property type="entry name" value="ETHYLENE RESPONSE SENSOR PROTEIN"/>
    <property type="match status" value="1"/>
</dbReference>